<organism evidence="1 2">
    <name type="scientific">Streptomyces jeddahensis</name>
    <dbReference type="NCBI Taxonomy" id="1716141"/>
    <lineage>
        <taxon>Bacteria</taxon>
        <taxon>Bacillati</taxon>
        <taxon>Actinomycetota</taxon>
        <taxon>Actinomycetes</taxon>
        <taxon>Kitasatosporales</taxon>
        <taxon>Streptomycetaceae</taxon>
        <taxon>Streptomyces</taxon>
    </lineage>
</organism>
<name>A0A177HUV2_9ACTN</name>
<dbReference type="EMBL" id="LOHS01000071">
    <property type="protein sequence ID" value="OAH13994.1"/>
    <property type="molecule type" value="Genomic_DNA"/>
</dbReference>
<sequence>MAATAPKDLLFPFEETWIDPAKAQELATLQINIGTFVQQSNVQFITGRKSLDADWDTYKADLDKLGLKQFLKLYQEAYDASH</sequence>
<proteinExistence type="predicted"/>
<dbReference type="AlphaFoldDB" id="A0A177HUV2"/>
<dbReference type="PATRIC" id="fig|1716141.3.peg.2856"/>
<accession>A0A177HUV2</accession>
<evidence type="ECO:0000313" key="1">
    <source>
        <dbReference type="EMBL" id="OAH13994.1"/>
    </source>
</evidence>
<dbReference type="STRING" id="1716141.STSP_27120"/>
<dbReference type="RefSeq" id="WP_067276495.1">
    <property type="nucleotide sequence ID" value="NZ_LOHS01000071.1"/>
</dbReference>
<reference evidence="1 2" key="1">
    <citation type="submission" date="2015-12" db="EMBL/GenBank/DDBJ databases">
        <title>Genome sequence of Streptomyces sp. G25.</title>
        <authorList>
            <person name="Poehlein A."/>
            <person name="Roettig A."/>
            <person name="Hiessl S."/>
            <person name="Hauschild P."/>
            <person name="Schauer J."/>
            <person name="Madkour M.H."/>
            <person name="Al-Ansari A.M."/>
            <person name="Almakishah N.H."/>
            <person name="Steinbuechel A."/>
            <person name="Daniel R."/>
        </authorList>
    </citation>
    <scope>NUCLEOTIDE SEQUENCE [LARGE SCALE GENOMIC DNA]</scope>
    <source>
        <strain evidence="2">G25(2015)</strain>
    </source>
</reference>
<comment type="caution">
    <text evidence="1">The sequence shown here is derived from an EMBL/GenBank/DDBJ whole genome shotgun (WGS) entry which is preliminary data.</text>
</comment>
<dbReference type="SUPFAM" id="SSF53850">
    <property type="entry name" value="Periplasmic binding protein-like II"/>
    <property type="match status" value="1"/>
</dbReference>
<evidence type="ECO:0000313" key="2">
    <source>
        <dbReference type="Proteomes" id="UP000077381"/>
    </source>
</evidence>
<gene>
    <name evidence="1" type="ORF">STSP_27120</name>
</gene>
<dbReference type="Proteomes" id="UP000077381">
    <property type="component" value="Unassembled WGS sequence"/>
</dbReference>
<protein>
    <submittedName>
        <fullName evidence="1">Uncharacterized protein</fullName>
    </submittedName>
</protein>
<keyword evidence="2" id="KW-1185">Reference proteome</keyword>
<dbReference type="Gene3D" id="3.40.190.10">
    <property type="entry name" value="Periplasmic binding protein-like II"/>
    <property type="match status" value="1"/>
</dbReference>